<gene>
    <name evidence="1" type="ORF">DIABBA_LOCUS7031</name>
</gene>
<organism evidence="1 2">
    <name type="scientific">Diabrotica balteata</name>
    <name type="common">Banded cucumber beetle</name>
    <dbReference type="NCBI Taxonomy" id="107213"/>
    <lineage>
        <taxon>Eukaryota</taxon>
        <taxon>Metazoa</taxon>
        <taxon>Ecdysozoa</taxon>
        <taxon>Arthropoda</taxon>
        <taxon>Hexapoda</taxon>
        <taxon>Insecta</taxon>
        <taxon>Pterygota</taxon>
        <taxon>Neoptera</taxon>
        <taxon>Endopterygota</taxon>
        <taxon>Coleoptera</taxon>
        <taxon>Polyphaga</taxon>
        <taxon>Cucujiformia</taxon>
        <taxon>Chrysomeloidea</taxon>
        <taxon>Chrysomelidae</taxon>
        <taxon>Galerucinae</taxon>
        <taxon>Diabroticina</taxon>
        <taxon>Diabroticites</taxon>
        <taxon>Diabrotica</taxon>
    </lineage>
</organism>
<protein>
    <submittedName>
        <fullName evidence="1">Uncharacterized protein</fullName>
    </submittedName>
</protein>
<dbReference type="InterPro" id="IPR004119">
    <property type="entry name" value="EcKL"/>
</dbReference>
<dbReference type="PANTHER" id="PTHR11012">
    <property type="entry name" value="PROTEIN KINASE-LIKE DOMAIN-CONTAINING"/>
    <property type="match status" value="1"/>
</dbReference>
<dbReference type="Pfam" id="PF02958">
    <property type="entry name" value="EcKL"/>
    <property type="match status" value="1"/>
</dbReference>
<dbReference type="PANTHER" id="PTHR11012:SF55">
    <property type="entry name" value="BHLH DOMAIN-CONTAINING PROTEIN"/>
    <property type="match status" value="1"/>
</dbReference>
<dbReference type="Proteomes" id="UP001153709">
    <property type="component" value="Chromosome 4"/>
</dbReference>
<proteinExistence type="predicted"/>
<name>A0A9N9T1I3_DIABA</name>
<accession>A0A9N9T1I3</accession>
<reference evidence="1" key="1">
    <citation type="submission" date="2022-01" db="EMBL/GenBank/DDBJ databases">
        <authorList>
            <person name="King R."/>
        </authorList>
    </citation>
    <scope>NUCLEOTIDE SEQUENCE</scope>
</reference>
<dbReference type="OrthoDB" id="10437898at2759"/>
<dbReference type="EMBL" id="OU898279">
    <property type="protein sequence ID" value="CAG9833644.1"/>
    <property type="molecule type" value="Genomic_DNA"/>
</dbReference>
<evidence type="ECO:0000313" key="2">
    <source>
        <dbReference type="Proteomes" id="UP001153709"/>
    </source>
</evidence>
<keyword evidence="2" id="KW-1185">Reference proteome</keyword>
<dbReference type="AlphaFoldDB" id="A0A9N9T1I3"/>
<sequence length="141" mass="15748">MEKIKNFEELISDYIGPNKIVVDTKVSNLTAPGENYLSEIIKIDVILKDKVSDKNEDLSLLAKLSTTDEFIGSTCNITKNEVIFYRDIIPAIKSFHKKHGLPYPSFYPDFAGGRINLTGVEDKADDDAVLILENLVTKGKI</sequence>
<evidence type="ECO:0000313" key="1">
    <source>
        <dbReference type="EMBL" id="CAG9833644.1"/>
    </source>
</evidence>